<gene>
    <name evidence="1" type="ORF">VNO77_15994</name>
</gene>
<comment type="caution">
    <text evidence="1">The sequence shown here is derived from an EMBL/GenBank/DDBJ whole genome shotgun (WGS) entry which is preliminary data.</text>
</comment>
<keyword evidence="2" id="KW-1185">Reference proteome</keyword>
<dbReference type="Proteomes" id="UP001367508">
    <property type="component" value="Unassembled WGS sequence"/>
</dbReference>
<reference evidence="1 2" key="1">
    <citation type="submission" date="2024-01" db="EMBL/GenBank/DDBJ databases">
        <title>The genomes of 5 underutilized Papilionoideae crops provide insights into root nodulation and disease resistanc.</title>
        <authorList>
            <person name="Jiang F."/>
        </authorList>
    </citation>
    <scope>NUCLEOTIDE SEQUENCE [LARGE SCALE GENOMIC DNA]</scope>
    <source>
        <strain evidence="1">LVBAO_FW01</strain>
        <tissue evidence="1">Leaves</tissue>
    </source>
</reference>
<name>A0AAN9LZM6_CANGL</name>
<evidence type="ECO:0000313" key="2">
    <source>
        <dbReference type="Proteomes" id="UP001367508"/>
    </source>
</evidence>
<evidence type="ECO:0000313" key="1">
    <source>
        <dbReference type="EMBL" id="KAK7345390.1"/>
    </source>
</evidence>
<dbReference type="AlphaFoldDB" id="A0AAN9LZM6"/>
<protein>
    <submittedName>
        <fullName evidence="1">Uncharacterized protein</fullName>
    </submittedName>
</protein>
<organism evidence="1 2">
    <name type="scientific">Canavalia gladiata</name>
    <name type="common">Sword bean</name>
    <name type="synonym">Dolichos gladiatus</name>
    <dbReference type="NCBI Taxonomy" id="3824"/>
    <lineage>
        <taxon>Eukaryota</taxon>
        <taxon>Viridiplantae</taxon>
        <taxon>Streptophyta</taxon>
        <taxon>Embryophyta</taxon>
        <taxon>Tracheophyta</taxon>
        <taxon>Spermatophyta</taxon>
        <taxon>Magnoliopsida</taxon>
        <taxon>eudicotyledons</taxon>
        <taxon>Gunneridae</taxon>
        <taxon>Pentapetalae</taxon>
        <taxon>rosids</taxon>
        <taxon>fabids</taxon>
        <taxon>Fabales</taxon>
        <taxon>Fabaceae</taxon>
        <taxon>Papilionoideae</taxon>
        <taxon>50 kb inversion clade</taxon>
        <taxon>NPAAA clade</taxon>
        <taxon>indigoferoid/millettioid clade</taxon>
        <taxon>Phaseoleae</taxon>
        <taxon>Canavalia</taxon>
    </lineage>
</organism>
<accession>A0AAN9LZM6</accession>
<proteinExistence type="predicted"/>
<sequence length="129" mass="14695">MQGGIGVHINILVALLQYMDMTIIGEENFENLGVIKAILKRFELALGLKGIIIEDPWEGNTLGVYSTKTGYNLIMASRMDENASCKFRSKAGIVHSYDKWYLNPIDWEKRCTFLLSFRNFESMPKQGRA</sequence>
<dbReference type="EMBL" id="JAYMYQ010000003">
    <property type="protein sequence ID" value="KAK7345390.1"/>
    <property type="molecule type" value="Genomic_DNA"/>
</dbReference>